<dbReference type="KEGG" id="kpin:30173026"/>
<dbReference type="RefSeq" id="XP_019010189.1">
    <property type="nucleotide sequence ID" value="XM_019156387.1"/>
</dbReference>
<evidence type="ECO:0008006" key="5">
    <source>
        <dbReference type="Google" id="ProtNLM"/>
    </source>
</evidence>
<feature type="compositionally biased region" description="Low complexity" evidence="1">
    <location>
        <begin position="266"/>
        <end position="276"/>
    </location>
</feature>
<keyword evidence="4" id="KW-1185">Reference proteome</keyword>
<reference evidence="3" key="2">
    <citation type="submission" date="2013-07" db="EMBL/GenBank/DDBJ databases">
        <authorList>
            <consortium name="The Broad Institute Genome Sequencing Platform"/>
            <person name="Cuomo C."/>
            <person name="Litvintseva A."/>
            <person name="Chen Y."/>
            <person name="Heitman J."/>
            <person name="Sun S."/>
            <person name="Springer D."/>
            <person name="Dromer F."/>
            <person name="Young S.K."/>
            <person name="Zeng Q."/>
            <person name="Gargeya S."/>
            <person name="Fitzgerald M."/>
            <person name="Abouelleil A."/>
            <person name="Alvarado L."/>
            <person name="Berlin A.M."/>
            <person name="Chapman S.B."/>
            <person name="Dewar J."/>
            <person name="Goldberg J."/>
            <person name="Griggs A."/>
            <person name="Gujja S."/>
            <person name="Hansen M."/>
            <person name="Howarth C."/>
            <person name="Imamovic A."/>
            <person name="Larimer J."/>
            <person name="McCowan C."/>
            <person name="Murphy C."/>
            <person name="Pearson M."/>
            <person name="Priest M."/>
            <person name="Roberts A."/>
            <person name="Saif S."/>
            <person name="Shea T."/>
            <person name="Sykes S."/>
            <person name="Wortman J."/>
            <person name="Nusbaum C."/>
            <person name="Birren B."/>
        </authorList>
    </citation>
    <scope>NUCLEOTIDE SEQUENCE</scope>
    <source>
        <strain evidence="3">CBS 10737</strain>
    </source>
</reference>
<organism evidence="2">
    <name type="scientific">Kwoniella pini CBS 10737</name>
    <dbReference type="NCBI Taxonomy" id="1296096"/>
    <lineage>
        <taxon>Eukaryota</taxon>
        <taxon>Fungi</taxon>
        <taxon>Dikarya</taxon>
        <taxon>Basidiomycota</taxon>
        <taxon>Agaricomycotina</taxon>
        <taxon>Tremellomycetes</taxon>
        <taxon>Tremellales</taxon>
        <taxon>Cryptococcaceae</taxon>
        <taxon>Kwoniella</taxon>
    </lineage>
</organism>
<dbReference type="Gene3D" id="2.130.10.30">
    <property type="entry name" value="Regulator of chromosome condensation 1/beta-lactamase-inhibitor protein II"/>
    <property type="match status" value="2"/>
</dbReference>
<evidence type="ECO:0000313" key="2">
    <source>
        <dbReference type="EMBL" id="OCF48970.1"/>
    </source>
</evidence>
<dbReference type="PANTHER" id="PTHR45982:SF1">
    <property type="entry name" value="REGULATOR OF CHROMOSOME CONDENSATION"/>
    <property type="match status" value="1"/>
</dbReference>
<accession>A0A1B9I0A9</accession>
<proteinExistence type="predicted"/>
<reference evidence="3" key="4">
    <citation type="submission" date="2024-02" db="EMBL/GenBank/DDBJ databases">
        <title>Comparative genomics of Cryptococcus and Kwoniella reveals pathogenesis evolution and contrasting modes of karyotype evolution via chromosome fusion or intercentromeric recombination.</title>
        <authorList>
            <person name="Coelho M.A."/>
            <person name="David-Palma M."/>
            <person name="Shea T."/>
            <person name="Bowers K."/>
            <person name="McGinley-Smith S."/>
            <person name="Mohammad A.W."/>
            <person name="Gnirke A."/>
            <person name="Yurkov A.M."/>
            <person name="Nowrousian M."/>
            <person name="Sun S."/>
            <person name="Cuomo C.A."/>
            <person name="Heitman J."/>
        </authorList>
    </citation>
    <scope>NUCLEOTIDE SEQUENCE</scope>
    <source>
        <strain evidence="3">CBS 10737</strain>
    </source>
</reference>
<protein>
    <recommendedName>
        <fullName evidence="5">Secretion-regulating guanine nucleotide exchange factor</fullName>
    </recommendedName>
</protein>
<dbReference type="EMBL" id="KI894012">
    <property type="protein sequence ID" value="OCF48970.1"/>
    <property type="molecule type" value="Genomic_DNA"/>
</dbReference>
<evidence type="ECO:0000256" key="1">
    <source>
        <dbReference type="SAM" id="MobiDB-lite"/>
    </source>
</evidence>
<dbReference type="AlphaFoldDB" id="A0A1B9I0A9"/>
<dbReference type="Pfam" id="PF13540">
    <property type="entry name" value="RCC1_2"/>
    <property type="match status" value="1"/>
</dbReference>
<sequence>MPPRLLACGSNAASHLSINHPDDVSILTPTIYHPSLPSFSSESQILDLVSTSAHSLLLISPSSAGGDRPGKNILLGAGTNTFGQLGPRCALWNDIKPESKWKPLNLLNSAEIDDKEEWEPVKIAATWTTSFIVYQRSKSFKARQCESSIGGSGLNGKIDPIEDQKIEQIVISCGSNDFGELGSSSNFPLTLNAPSEIPISQASQKPTIVNLGLQPGERIELIKGGQRHVIVVIVNGDGKQRVMGWGASRKGELDAKTLSSCLESDSSSSSMFYSNKGKGKGKGKAVSRSTSSPPIAIDLPISSKAKIVDISLGASHNLALLSDGTVMGWGNNLKNPITDVHTLRNIKSIATTWNGSYFLNDQNEVFAQGSNTHSQLLRLGCEEISAKMGKIDIPLGWKVEKLVVGSEHLLLKLKREETGGETLWTGGWNEHGNLALGDNNDRPSLERVDLQGKIKGLWGGCASTWVWIDEQL</sequence>
<dbReference type="Proteomes" id="UP000094020">
    <property type="component" value="Chromosome 8"/>
</dbReference>
<dbReference type="EMBL" id="CP144526">
    <property type="protein sequence ID" value="WWC71878.1"/>
    <property type="molecule type" value="Genomic_DNA"/>
</dbReference>
<evidence type="ECO:0000313" key="3">
    <source>
        <dbReference type="EMBL" id="WWC71878.1"/>
    </source>
</evidence>
<gene>
    <name evidence="2" type="ORF">I206_04657</name>
    <name evidence="3" type="ORF">I206_105837</name>
</gene>
<reference evidence="2" key="1">
    <citation type="submission" date="2013-07" db="EMBL/GenBank/DDBJ databases">
        <title>The Genome Sequence of Cryptococcus pinus CBS10737.</title>
        <authorList>
            <consortium name="The Broad Institute Genome Sequencing Platform"/>
            <person name="Cuomo C."/>
            <person name="Litvintseva A."/>
            <person name="Chen Y."/>
            <person name="Heitman J."/>
            <person name="Sun S."/>
            <person name="Springer D."/>
            <person name="Dromer F."/>
            <person name="Young S.K."/>
            <person name="Zeng Q."/>
            <person name="Gargeya S."/>
            <person name="Fitzgerald M."/>
            <person name="Abouelleil A."/>
            <person name="Alvarado L."/>
            <person name="Berlin A.M."/>
            <person name="Chapman S.B."/>
            <person name="Dewar J."/>
            <person name="Goldberg J."/>
            <person name="Griggs A."/>
            <person name="Gujja S."/>
            <person name="Hansen M."/>
            <person name="Howarth C."/>
            <person name="Imamovic A."/>
            <person name="Larimer J."/>
            <person name="McCowan C."/>
            <person name="Murphy C."/>
            <person name="Pearson M."/>
            <person name="Priest M."/>
            <person name="Roberts A."/>
            <person name="Saif S."/>
            <person name="Shea T."/>
            <person name="Sykes S."/>
            <person name="Wortman J."/>
            <person name="Nusbaum C."/>
            <person name="Birren B."/>
        </authorList>
    </citation>
    <scope>NUCLEOTIDE SEQUENCE [LARGE SCALE GENOMIC DNA]</scope>
    <source>
        <strain evidence="2">CBS 10737</strain>
    </source>
</reference>
<evidence type="ECO:0000313" key="4">
    <source>
        <dbReference type="Proteomes" id="UP000094020"/>
    </source>
</evidence>
<reference evidence="2" key="3">
    <citation type="submission" date="2016-07" db="EMBL/GenBank/DDBJ databases">
        <title>Evolution of pathogenesis and genome organization in the Tremellales.</title>
        <authorList>
            <person name="Cuomo C."/>
            <person name="Litvintseva A."/>
            <person name="Heitman J."/>
            <person name="Chen Y."/>
            <person name="Sun S."/>
            <person name="Springer D."/>
            <person name="Dromer F."/>
            <person name="Young S."/>
            <person name="Zeng Q."/>
            <person name="Chapman S."/>
            <person name="Gujja S."/>
            <person name="Saif S."/>
            <person name="Birren B."/>
        </authorList>
    </citation>
    <scope>NUCLEOTIDE SEQUENCE</scope>
    <source>
        <strain evidence="2">CBS 10737</strain>
    </source>
</reference>
<dbReference type="InterPro" id="IPR009091">
    <property type="entry name" value="RCC1/BLIP-II"/>
</dbReference>
<dbReference type="InterPro" id="IPR051553">
    <property type="entry name" value="Ran_GTPase-activating"/>
</dbReference>
<dbReference type="PANTHER" id="PTHR45982">
    <property type="entry name" value="REGULATOR OF CHROMOSOME CONDENSATION"/>
    <property type="match status" value="1"/>
</dbReference>
<name>A0A1B9I0A9_9TREE</name>
<dbReference type="GeneID" id="30173026"/>
<dbReference type="STRING" id="1296096.A0A1B9I0A9"/>
<feature type="region of interest" description="Disordered" evidence="1">
    <location>
        <begin position="266"/>
        <end position="291"/>
    </location>
</feature>
<dbReference type="OrthoDB" id="5370059at2759"/>
<dbReference type="SUPFAM" id="SSF50985">
    <property type="entry name" value="RCC1/BLIP-II"/>
    <property type="match status" value="1"/>
</dbReference>